<dbReference type="PROSITE" id="PS50033">
    <property type="entry name" value="UBX"/>
    <property type="match status" value="1"/>
</dbReference>
<protein>
    <recommendedName>
        <fullName evidence="2">UBX domain-containing protein</fullName>
    </recommendedName>
</protein>
<dbReference type="Gene3D" id="3.10.20.90">
    <property type="entry name" value="Phosphatidylinositol 3-kinase Catalytic Subunit, Chain A, domain 1"/>
    <property type="match status" value="1"/>
</dbReference>
<gene>
    <name evidence="3" type="ORF">TRUGW13939_09823</name>
</gene>
<feature type="compositionally biased region" description="Polar residues" evidence="1">
    <location>
        <begin position="218"/>
        <end position="228"/>
    </location>
</feature>
<dbReference type="SUPFAM" id="SSF54236">
    <property type="entry name" value="Ubiquitin-like"/>
    <property type="match status" value="2"/>
</dbReference>
<feature type="domain" description="UBX" evidence="2">
    <location>
        <begin position="346"/>
        <end position="428"/>
    </location>
</feature>
<dbReference type="CDD" id="cd17075">
    <property type="entry name" value="UBX1_UBXN9"/>
    <property type="match status" value="1"/>
</dbReference>
<dbReference type="KEGG" id="trg:TRUGW13939_09823"/>
<proteinExistence type="predicted"/>
<dbReference type="GO" id="GO:0006886">
    <property type="term" value="P:intracellular protein transport"/>
    <property type="evidence" value="ECO:0007669"/>
    <property type="project" value="TreeGrafter"/>
</dbReference>
<feature type="region of interest" description="Disordered" evidence="1">
    <location>
        <begin position="210"/>
        <end position="290"/>
    </location>
</feature>
<reference evidence="4" key="1">
    <citation type="submission" date="2020-06" db="EMBL/GenBank/DDBJ databases">
        <title>A chromosome-scale genome assembly of Talaromyces rugulosus W13939.</title>
        <authorList>
            <person name="Wang B."/>
            <person name="Guo L."/>
            <person name="Ye K."/>
            <person name="Wang L."/>
        </authorList>
    </citation>
    <scope>NUCLEOTIDE SEQUENCE [LARGE SCALE GENOMIC DNA]</scope>
    <source>
        <strain evidence="4">W13939</strain>
    </source>
</reference>
<name>A0A7H8R8E7_TALRU</name>
<dbReference type="GO" id="GO:0005634">
    <property type="term" value="C:nucleus"/>
    <property type="evidence" value="ECO:0007669"/>
    <property type="project" value="TreeGrafter"/>
</dbReference>
<dbReference type="EMBL" id="CP055902">
    <property type="protein sequence ID" value="QKX62662.1"/>
    <property type="molecule type" value="Genomic_DNA"/>
</dbReference>
<evidence type="ECO:0000256" key="1">
    <source>
        <dbReference type="SAM" id="MobiDB-lite"/>
    </source>
</evidence>
<dbReference type="CDD" id="cd01767">
    <property type="entry name" value="UBX"/>
    <property type="match status" value="1"/>
</dbReference>
<dbReference type="InterPro" id="IPR029071">
    <property type="entry name" value="Ubiquitin-like_domsf"/>
</dbReference>
<sequence length="508" mass="54779">MSSHVVVIDSTARRAVVKTNPSKPLADVLQEACTKLGLAAGQYGLKHQSKQLDLSLLFRLSGLSSGAKLELVQLSKSPSVVTVALQLPDSEINGAPSGGRVLDKFPSTTTLWLVLRKFEAGVAGNGQTKNFTARGAPATSGGTNGAGRLYYQTPVLQSMGRELSTFADLQKSLAQLGYNSGNVLFRLSFRTTEEPLEGAMLKITQYFKENEEEAGPSTAVSTSVSEPSPTAIAEENDEDVDATPEVVSSAPPEPPTEALPSEEQATELSASGRPITVYRPPTGNTPQSALESYREEDYIPSIEHAKSHQERLNQLSQNKRLPSDKEIAERAAAVEENLAGIKEIEVKIRFPEQSQVLAKFNQSDTGATLYSFVRDCLETSFTAVKFSLVTFGPGQRRGTVDQHQVIPDSDRQRLIKDVGLKSRVLVNFTWDDRSSAAARNSGANLLKPQLRSQAQDIKVPAVPVVEEDDSKKSALGKLGAALKREDGGQPSTGRKGGVPKWLKLPGKK</sequence>
<dbReference type="CDD" id="cd16105">
    <property type="entry name" value="Ubl_ASPSCR1_like"/>
    <property type="match status" value="1"/>
</dbReference>
<dbReference type="AlphaFoldDB" id="A0A7H8R8E7"/>
<dbReference type="Proteomes" id="UP000509510">
    <property type="component" value="Chromosome V"/>
</dbReference>
<dbReference type="OrthoDB" id="440781at2759"/>
<evidence type="ECO:0000313" key="4">
    <source>
        <dbReference type="Proteomes" id="UP000509510"/>
    </source>
</evidence>
<dbReference type="PANTHER" id="PTHR46467:SF1">
    <property type="entry name" value="TETHER CONTAINING UBX DOMAIN FOR GLUT4"/>
    <property type="match status" value="1"/>
</dbReference>
<organism evidence="3 4">
    <name type="scientific">Talaromyces rugulosus</name>
    <name type="common">Penicillium rugulosum</name>
    <dbReference type="NCBI Taxonomy" id="121627"/>
    <lineage>
        <taxon>Eukaryota</taxon>
        <taxon>Fungi</taxon>
        <taxon>Dikarya</taxon>
        <taxon>Ascomycota</taxon>
        <taxon>Pezizomycotina</taxon>
        <taxon>Eurotiomycetes</taxon>
        <taxon>Eurotiomycetidae</taxon>
        <taxon>Eurotiales</taxon>
        <taxon>Trichocomaceae</taxon>
        <taxon>Talaromyces</taxon>
        <taxon>Talaromyces sect. Islandici</taxon>
    </lineage>
</organism>
<dbReference type="GO" id="GO:0012506">
    <property type="term" value="C:vesicle membrane"/>
    <property type="evidence" value="ECO:0007669"/>
    <property type="project" value="TreeGrafter"/>
</dbReference>
<dbReference type="GeneID" id="55997306"/>
<dbReference type="Pfam" id="PF11470">
    <property type="entry name" value="TUG-UBL1"/>
    <property type="match status" value="1"/>
</dbReference>
<dbReference type="InterPro" id="IPR059238">
    <property type="entry name" value="UBX1_UBXN9"/>
</dbReference>
<evidence type="ECO:0000259" key="2">
    <source>
        <dbReference type="PROSITE" id="PS50033"/>
    </source>
</evidence>
<keyword evidence="4" id="KW-1185">Reference proteome</keyword>
<dbReference type="RefSeq" id="XP_035348836.1">
    <property type="nucleotide sequence ID" value="XM_035492943.1"/>
</dbReference>
<evidence type="ECO:0000313" key="3">
    <source>
        <dbReference type="EMBL" id="QKX62662.1"/>
    </source>
</evidence>
<accession>A0A7H8R8E7</accession>
<dbReference type="PANTHER" id="PTHR46467">
    <property type="entry name" value="TETHER CONTAINING UBX DOMAIN FOR GLUT4"/>
    <property type="match status" value="1"/>
</dbReference>
<dbReference type="InterPro" id="IPR001012">
    <property type="entry name" value="UBX_dom"/>
</dbReference>
<dbReference type="GO" id="GO:0005737">
    <property type="term" value="C:cytoplasm"/>
    <property type="evidence" value="ECO:0007669"/>
    <property type="project" value="TreeGrafter"/>
</dbReference>
<dbReference type="InterPro" id="IPR021569">
    <property type="entry name" value="TUG-UBL1"/>
</dbReference>
<feature type="region of interest" description="Disordered" evidence="1">
    <location>
        <begin position="479"/>
        <end position="508"/>
    </location>
</feature>